<reference evidence="3" key="1">
    <citation type="submission" date="2025-05" db="UniProtKB">
        <authorList>
            <consortium name="RefSeq"/>
        </authorList>
    </citation>
    <scope>NUCLEOTIDE SEQUENCE [LARGE SCALE GENOMIC DNA]</scope>
</reference>
<sequence>MGAAAFLWLLPGVLLGLCAGERPSPSRPFSPERDWEGMARGGRRRLLFLLSGEALQAADDDLSGLEARLPRDLLDSQLEPECRELLAGFANSSVRLTGCLVRSARPVTVCQNCHRQFREVRELLENITRAVGNTTESNHCARSLLKSDRLQLVVILSNFFNDTWKKANCANCLKNNGEGLSNSTVTFLALFNESLACFERNLQRPEENLLSGNQSDVCKNCNETYKKLNDMYNNMEKSGQKDESGEQFHLCIDVEDAMNITRRLWSTTFNCSVPCSDTVPVIAVSSFILFLPVVFYLSSFLHSKQKKRILMPSKRFQSNDSSVNIQEKRN</sequence>
<feature type="chain" id="PRO_5045980372" evidence="2">
    <location>
        <begin position="21"/>
        <end position="330"/>
    </location>
</feature>
<keyword evidence="1" id="KW-1133">Transmembrane helix</keyword>
<name>A0A6J0UCW8_9SAUR</name>
<proteinExistence type="predicted"/>
<feature type="signal peptide" evidence="2">
    <location>
        <begin position="1"/>
        <end position="20"/>
    </location>
</feature>
<evidence type="ECO:0000313" key="3">
    <source>
        <dbReference type="Proteomes" id="UP001652642"/>
    </source>
</evidence>
<dbReference type="GeneID" id="110083143"/>
<dbReference type="OrthoDB" id="8021850at2759"/>
<reference evidence="4" key="2">
    <citation type="submission" date="2025-08" db="UniProtKB">
        <authorList>
            <consortium name="RefSeq"/>
        </authorList>
    </citation>
    <scope>IDENTIFICATION</scope>
</reference>
<dbReference type="Pfam" id="PF09777">
    <property type="entry name" value="OSTMP1"/>
    <property type="match status" value="1"/>
</dbReference>
<dbReference type="InParanoid" id="A0A6J0UCW8"/>
<evidence type="ECO:0000256" key="2">
    <source>
        <dbReference type="SAM" id="SignalP"/>
    </source>
</evidence>
<keyword evidence="1 4" id="KW-0812">Transmembrane</keyword>
<dbReference type="RefSeq" id="XP_020657005.2">
    <property type="nucleotide sequence ID" value="XM_020801346.2"/>
</dbReference>
<dbReference type="AlphaFoldDB" id="A0A6J0UCW8"/>
<dbReference type="GO" id="GO:0005829">
    <property type="term" value="C:cytosol"/>
    <property type="evidence" value="ECO:0007669"/>
    <property type="project" value="TreeGrafter"/>
</dbReference>
<dbReference type="PANTHER" id="PTHR15644">
    <property type="entry name" value="OSTEOPETROSIS ASSOCIATED TRANSMEMBRANE PROTEIN 1"/>
    <property type="match status" value="1"/>
</dbReference>
<dbReference type="CTD" id="28962"/>
<organism evidence="3 4">
    <name type="scientific">Pogona vitticeps</name>
    <name type="common">central bearded dragon</name>
    <dbReference type="NCBI Taxonomy" id="103695"/>
    <lineage>
        <taxon>Eukaryota</taxon>
        <taxon>Metazoa</taxon>
        <taxon>Chordata</taxon>
        <taxon>Craniata</taxon>
        <taxon>Vertebrata</taxon>
        <taxon>Euteleostomi</taxon>
        <taxon>Lepidosauria</taxon>
        <taxon>Squamata</taxon>
        <taxon>Bifurcata</taxon>
        <taxon>Unidentata</taxon>
        <taxon>Episquamata</taxon>
        <taxon>Toxicofera</taxon>
        <taxon>Iguania</taxon>
        <taxon>Acrodonta</taxon>
        <taxon>Agamidae</taxon>
        <taxon>Amphibolurinae</taxon>
        <taxon>Pogona</taxon>
    </lineage>
</organism>
<accession>A0A6J0UCW8</accession>
<protein>
    <submittedName>
        <fullName evidence="4">Osteopetrosis-associated transmembrane protein 1</fullName>
    </submittedName>
</protein>
<gene>
    <name evidence="4" type="primary">OSTM1</name>
</gene>
<dbReference type="FunCoup" id="A0A6J0UCW8">
    <property type="interactions" value="308"/>
</dbReference>
<dbReference type="InterPro" id="IPR019172">
    <property type="entry name" value="Osteopetrosis-assoc_TM_1"/>
</dbReference>
<keyword evidence="2" id="KW-0732">Signal</keyword>
<keyword evidence="3" id="KW-1185">Reference proteome</keyword>
<dbReference type="KEGG" id="pvt:110083143"/>
<evidence type="ECO:0000313" key="4">
    <source>
        <dbReference type="RefSeq" id="XP_020657005.2"/>
    </source>
</evidence>
<dbReference type="Proteomes" id="UP001652642">
    <property type="component" value="Chromosome 1"/>
</dbReference>
<keyword evidence="1" id="KW-0472">Membrane</keyword>
<feature type="transmembrane region" description="Helical" evidence="1">
    <location>
        <begin position="279"/>
        <end position="301"/>
    </location>
</feature>
<evidence type="ECO:0000256" key="1">
    <source>
        <dbReference type="SAM" id="Phobius"/>
    </source>
</evidence>
<dbReference type="PANTHER" id="PTHR15644:SF2">
    <property type="entry name" value="OSTEOPETROSIS-ASSOCIATED TRANSMEMBRANE PROTEIN 1"/>
    <property type="match status" value="1"/>
</dbReference>